<dbReference type="Gene3D" id="3.90.550.10">
    <property type="entry name" value="Spore Coat Polysaccharide Biosynthesis Protein SpsA, Chain A"/>
    <property type="match status" value="1"/>
</dbReference>
<name>A0ABR1Q058_9PEZI</name>
<comment type="caution">
    <text evidence="1">The sequence shown here is derived from an EMBL/GenBank/DDBJ whole genome shotgun (WGS) entry which is preliminary data.</text>
</comment>
<dbReference type="RefSeq" id="XP_066695410.1">
    <property type="nucleotide sequence ID" value="XM_066848714.1"/>
</dbReference>
<dbReference type="InterPro" id="IPR029044">
    <property type="entry name" value="Nucleotide-diphossugar_trans"/>
</dbReference>
<dbReference type="PANTHER" id="PTHR11183">
    <property type="entry name" value="GLYCOGENIN SUBFAMILY MEMBER"/>
    <property type="match status" value="1"/>
</dbReference>
<proteinExistence type="predicted"/>
<gene>
    <name evidence="1" type="ORF">PG986_012492</name>
</gene>
<dbReference type="EMBL" id="JAQQWE010000008">
    <property type="protein sequence ID" value="KAK7943379.1"/>
    <property type="molecule type" value="Genomic_DNA"/>
</dbReference>
<organism evidence="1 2">
    <name type="scientific">Apiospora aurea</name>
    <dbReference type="NCBI Taxonomy" id="335848"/>
    <lineage>
        <taxon>Eukaryota</taxon>
        <taxon>Fungi</taxon>
        <taxon>Dikarya</taxon>
        <taxon>Ascomycota</taxon>
        <taxon>Pezizomycotina</taxon>
        <taxon>Sordariomycetes</taxon>
        <taxon>Xylariomycetidae</taxon>
        <taxon>Amphisphaeriales</taxon>
        <taxon>Apiosporaceae</taxon>
        <taxon>Apiospora</taxon>
    </lineage>
</organism>
<dbReference type="Proteomes" id="UP001391051">
    <property type="component" value="Unassembled WGS sequence"/>
</dbReference>
<protein>
    <recommendedName>
        <fullName evidence="3">Glucose N-acetyltransferase 1</fullName>
    </recommendedName>
</protein>
<dbReference type="GeneID" id="92081776"/>
<evidence type="ECO:0008006" key="3">
    <source>
        <dbReference type="Google" id="ProtNLM"/>
    </source>
</evidence>
<evidence type="ECO:0000313" key="1">
    <source>
        <dbReference type="EMBL" id="KAK7943379.1"/>
    </source>
</evidence>
<dbReference type="InterPro" id="IPR050587">
    <property type="entry name" value="GNT1/Glycosyltrans_8"/>
</dbReference>
<evidence type="ECO:0000313" key="2">
    <source>
        <dbReference type="Proteomes" id="UP001391051"/>
    </source>
</evidence>
<keyword evidence="2" id="KW-1185">Reference proteome</keyword>
<dbReference type="SUPFAM" id="SSF53448">
    <property type="entry name" value="Nucleotide-diphospho-sugar transferases"/>
    <property type="match status" value="1"/>
</dbReference>
<accession>A0ABR1Q058</accession>
<sequence length="443" mass="49442">MAPLWGSSWSSTIHSIYRYSPLQTTDTNGALASPSSNSPDSNLRPSIGQILMSKRIRYTATALIAFIFFGLAFRNYDQLPSIEALRNKGGATGAGAGAGAGLGVEGTGTVVGVETPAVPTGPNPESPSAQTLSSIDSSHVDWSQYAYTQYVTNSAYLCNSVMIFETLFRLKSKADRVMLYPEHMMSDPASTEGTSDDQKLLVKARDSYQVKLVPVSVQRRDGADATWAESFTKLLAFNQTQYARVLNVDSDSTILQHMDELFLSPSSPVAMPRAYWLFPEKKILSSQLMLVQPSAAEFDRVMQKVEAAGLDDYDMEIVNQLYIDQAMILPHRPYDLLTGEFRGDGSHEKYLGTDREEWDPVRIYNEAKFLHFSDYPVPKPWLTMSEAVRLKNQPKCVKKDGREDCSARTLWNGFYTDFMTRRKVSDAPSLLVSFLSFTQLRRC</sequence>
<reference evidence="1 2" key="1">
    <citation type="submission" date="2023-01" db="EMBL/GenBank/DDBJ databases">
        <title>Analysis of 21 Apiospora genomes using comparative genomics revels a genus with tremendous synthesis potential of carbohydrate active enzymes and secondary metabolites.</title>
        <authorList>
            <person name="Sorensen T."/>
        </authorList>
    </citation>
    <scope>NUCLEOTIDE SEQUENCE [LARGE SCALE GENOMIC DNA]</scope>
    <source>
        <strain evidence="1 2">CBS 24483</strain>
    </source>
</reference>